<evidence type="ECO:0000256" key="6">
    <source>
        <dbReference type="SAM" id="SignalP"/>
    </source>
</evidence>
<dbReference type="Pfam" id="PF05433">
    <property type="entry name" value="Rick_17kDa_Anti"/>
    <property type="match status" value="1"/>
</dbReference>
<proteinExistence type="predicted"/>
<evidence type="ECO:0000256" key="5">
    <source>
        <dbReference type="ARBA" id="ARBA00023288"/>
    </source>
</evidence>
<evidence type="ECO:0000256" key="4">
    <source>
        <dbReference type="ARBA" id="ARBA00023139"/>
    </source>
</evidence>
<evidence type="ECO:0000256" key="3">
    <source>
        <dbReference type="ARBA" id="ARBA00023136"/>
    </source>
</evidence>
<evidence type="ECO:0000256" key="1">
    <source>
        <dbReference type="ARBA" id="ARBA00004459"/>
    </source>
</evidence>
<dbReference type="InterPro" id="IPR008816">
    <property type="entry name" value="Gly_zipper_2TM_dom"/>
</dbReference>
<reference evidence="8 9" key="1">
    <citation type="submission" date="2020-08" db="EMBL/GenBank/DDBJ databases">
        <title>Genomic Encyclopedia of Type Strains, Phase IV (KMG-IV): sequencing the most valuable type-strain genomes for metagenomic binning, comparative biology and taxonomic classification.</title>
        <authorList>
            <person name="Goeker M."/>
        </authorList>
    </citation>
    <scope>NUCLEOTIDE SEQUENCE [LARGE SCALE GENOMIC DNA]</scope>
    <source>
        <strain evidence="8 9">DSM 12141</strain>
    </source>
</reference>
<evidence type="ECO:0000256" key="2">
    <source>
        <dbReference type="ARBA" id="ARBA00022729"/>
    </source>
</evidence>
<gene>
    <name evidence="8" type="ORF">HNR28_002677</name>
</gene>
<dbReference type="EMBL" id="JACHIB010000016">
    <property type="protein sequence ID" value="MBB6084630.1"/>
    <property type="molecule type" value="Genomic_DNA"/>
</dbReference>
<dbReference type="GO" id="GO:0009279">
    <property type="term" value="C:cell outer membrane"/>
    <property type="evidence" value="ECO:0007669"/>
    <property type="project" value="UniProtKB-SubCell"/>
</dbReference>
<dbReference type="Proteomes" id="UP000541136">
    <property type="component" value="Unassembled WGS sequence"/>
</dbReference>
<dbReference type="RefSeq" id="WP_043685060.1">
    <property type="nucleotide sequence ID" value="NZ_JACHIB010000016.1"/>
</dbReference>
<feature type="domain" description="Glycine zipper 2TM" evidence="7">
    <location>
        <begin position="74"/>
        <end position="114"/>
    </location>
</feature>
<keyword evidence="5 8" id="KW-0449">Lipoprotein</keyword>
<dbReference type="PANTHER" id="PTHR35603:SF1">
    <property type="entry name" value="OUTER MEMBRANE LIPOPROTEIN SLYB"/>
    <property type="match status" value="1"/>
</dbReference>
<dbReference type="PANTHER" id="PTHR35603">
    <property type="match status" value="1"/>
</dbReference>
<organism evidence="8 9">
    <name type="scientific">Castellaniella defragrans</name>
    <name type="common">Alcaligenes defragrans</name>
    <dbReference type="NCBI Taxonomy" id="75697"/>
    <lineage>
        <taxon>Bacteria</taxon>
        <taxon>Pseudomonadati</taxon>
        <taxon>Pseudomonadota</taxon>
        <taxon>Betaproteobacteria</taxon>
        <taxon>Burkholderiales</taxon>
        <taxon>Alcaligenaceae</taxon>
        <taxon>Castellaniella</taxon>
    </lineage>
</organism>
<evidence type="ECO:0000313" key="8">
    <source>
        <dbReference type="EMBL" id="MBB6084630.1"/>
    </source>
</evidence>
<accession>A0A7W9TPS2</accession>
<sequence>MAILTHAFSSRAARLAAAAGISLSLLALAGCANQSASSSVYTYGQAQQEQIVRYGTVVSVRSVVIQSDKPSGVGAIGGAALGGVAGSAIGGGRGQILTSIGGALLGGLAGNAIENQVGKTNGLEITVRLDNGETRVIAQAADVPLSSGQRVQVISGGGPTRVVPM</sequence>
<evidence type="ECO:0000313" key="9">
    <source>
        <dbReference type="Proteomes" id="UP000541136"/>
    </source>
</evidence>
<comment type="subcellular location">
    <subcellularLocation>
        <location evidence="1">Cell outer membrane</location>
        <topology evidence="1">Lipid-anchor</topology>
    </subcellularLocation>
</comment>
<dbReference type="AlphaFoldDB" id="A0A7W9TPS2"/>
<keyword evidence="2 6" id="KW-0732">Signal</keyword>
<comment type="caution">
    <text evidence="8">The sequence shown here is derived from an EMBL/GenBank/DDBJ whole genome shotgun (WGS) entry which is preliminary data.</text>
</comment>
<keyword evidence="4" id="KW-0564">Palmitate</keyword>
<feature type="chain" id="PRO_5030835989" evidence="6">
    <location>
        <begin position="30"/>
        <end position="165"/>
    </location>
</feature>
<evidence type="ECO:0000259" key="7">
    <source>
        <dbReference type="Pfam" id="PF05433"/>
    </source>
</evidence>
<protein>
    <submittedName>
        <fullName evidence="8">Outer membrane lipoprotein SlyB</fullName>
    </submittedName>
</protein>
<feature type="signal peptide" evidence="6">
    <location>
        <begin position="1"/>
        <end position="29"/>
    </location>
</feature>
<keyword evidence="3" id="KW-0472">Membrane</keyword>
<name>A0A7W9TPS2_CASDE</name>
<dbReference type="InterPro" id="IPR051407">
    <property type="entry name" value="Bact_OM_lipoprot/Surf_antigen"/>
</dbReference>